<feature type="domain" description="OmpR/PhoB-type" evidence="7">
    <location>
        <begin position="1"/>
        <end position="78"/>
    </location>
</feature>
<dbReference type="Proteomes" id="UP000666915">
    <property type="component" value="Unassembled WGS sequence"/>
</dbReference>
<evidence type="ECO:0000313" key="9">
    <source>
        <dbReference type="Proteomes" id="UP000666915"/>
    </source>
</evidence>
<dbReference type="InterPro" id="IPR036388">
    <property type="entry name" value="WH-like_DNA-bd_sf"/>
</dbReference>
<proteinExistence type="inferred from homology"/>
<dbReference type="InterPro" id="IPR027417">
    <property type="entry name" value="P-loop_NTPase"/>
</dbReference>
<accession>A0ABS3QUU2</accession>
<dbReference type="InterPro" id="IPR001867">
    <property type="entry name" value="OmpR/PhoB-type_DNA-bd"/>
</dbReference>
<dbReference type="Gene3D" id="3.40.50.300">
    <property type="entry name" value="P-loop containing nucleotide triphosphate hydrolases"/>
    <property type="match status" value="1"/>
</dbReference>
<sequence>MLPPKLRTIMAMLLILHDQVVPTSQFIDEIWLGDPPVTVVATMQTYIYQLRKLLGIGESGHEQGIALLTEPSGYQLQVAPECIDVPVFERCFQAGQKAFADGDYARAANSLESALSLWRSQALADVQKGPFLESYAAHLEETKIQVTELRIDAYLQLGRNLDAIRELKSLIINQPLHEGLHSKLMLALHRSGRRHEALAVFGRLRRSLVDELGIEPSPPVQRLHRALLAADPSLDLPAVRAAEDVLTAPTVVAVPAQIPADIPDFIGRDFVLGRLEQTFLQNGRKQAPPMVSITGMAGVGKSALAVRLAHRVRQRFPDGQFFAALRRNGAAVDPSDVLADHLHAIGFAHSQIPAALESRSQLFCSWCADRRVLIVLDDAMSEEQVRPLLPGSPQCAVIMTNRSPLYGISGLRTFEINPLAEDDAIELLGMIVGRRWSGPERKAARSIVDYCENLPLAVRAVGARLARPASPSLDRWVASLEYGRRRIEELCSGTFDMWTRLEQSYLELDDSARAVLLLLGRHAPARFGVDEIARWFQIDSFELERMLSTLVDARLLLVDADGAGETRYTLLSMIRAFALERFTAELGEHGEGVDAADGTVDDDWDEPTVPLAPPPRQLALMRPSPSH</sequence>
<keyword evidence="4" id="KW-0804">Transcription</keyword>
<name>A0ABS3QUU2_9ACTN</name>
<dbReference type="PRINTS" id="PR00364">
    <property type="entry name" value="DISEASERSIST"/>
</dbReference>
<keyword evidence="2" id="KW-0805">Transcription regulation</keyword>
<organism evidence="8 9">
    <name type="scientific">Actinomadura nitritigenes</name>
    <dbReference type="NCBI Taxonomy" id="134602"/>
    <lineage>
        <taxon>Bacteria</taxon>
        <taxon>Bacillati</taxon>
        <taxon>Actinomycetota</taxon>
        <taxon>Actinomycetes</taxon>
        <taxon>Streptosporangiales</taxon>
        <taxon>Thermomonosporaceae</taxon>
        <taxon>Actinomadura</taxon>
    </lineage>
</organism>
<feature type="region of interest" description="Disordered" evidence="6">
    <location>
        <begin position="592"/>
        <end position="627"/>
    </location>
</feature>
<keyword evidence="3 5" id="KW-0238">DNA-binding</keyword>
<dbReference type="Pfam" id="PF03704">
    <property type="entry name" value="BTAD"/>
    <property type="match status" value="1"/>
</dbReference>
<keyword evidence="9" id="KW-1185">Reference proteome</keyword>
<dbReference type="RefSeq" id="WP_208265920.1">
    <property type="nucleotide sequence ID" value="NZ_BAAAGM010000026.1"/>
</dbReference>
<feature type="DNA-binding region" description="OmpR/PhoB-type" evidence="5">
    <location>
        <begin position="1"/>
        <end position="78"/>
    </location>
</feature>
<dbReference type="InterPro" id="IPR016032">
    <property type="entry name" value="Sig_transdc_resp-reg_C-effctor"/>
</dbReference>
<protein>
    <recommendedName>
        <fullName evidence="7">OmpR/PhoB-type domain-containing protein</fullName>
    </recommendedName>
</protein>
<evidence type="ECO:0000256" key="4">
    <source>
        <dbReference type="ARBA" id="ARBA00023163"/>
    </source>
</evidence>
<dbReference type="PROSITE" id="PS51755">
    <property type="entry name" value="OMPR_PHOB"/>
    <property type="match status" value="1"/>
</dbReference>
<dbReference type="SUPFAM" id="SSF52540">
    <property type="entry name" value="P-loop containing nucleoside triphosphate hydrolases"/>
    <property type="match status" value="1"/>
</dbReference>
<dbReference type="InterPro" id="IPR005158">
    <property type="entry name" value="BTAD"/>
</dbReference>
<dbReference type="InterPro" id="IPR051677">
    <property type="entry name" value="AfsR-DnrI-RedD_regulator"/>
</dbReference>
<dbReference type="Gene3D" id="1.25.40.10">
    <property type="entry name" value="Tetratricopeptide repeat domain"/>
    <property type="match status" value="1"/>
</dbReference>
<dbReference type="InterPro" id="IPR011990">
    <property type="entry name" value="TPR-like_helical_dom_sf"/>
</dbReference>
<comment type="caution">
    <text evidence="8">The sequence shown here is derived from an EMBL/GenBank/DDBJ whole genome shotgun (WGS) entry which is preliminary data.</text>
</comment>
<dbReference type="SUPFAM" id="SSF48452">
    <property type="entry name" value="TPR-like"/>
    <property type="match status" value="1"/>
</dbReference>
<dbReference type="PANTHER" id="PTHR35807">
    <property type="entry name" value="TRANSCRIPTIONAL REGULATOR REDD-RELATED"/>
    <property type="match status" value="1"/>
</dbReference>
<reference evidence="8 9" key="1">
    <citation type="submission" date="2021-03" db="EMBL/GenBank/DDBJ databases">
        <authorList>
            <person name="Kanchanasin P."/>
            <person name="Saeng-In P."/>
            <person name="Phongsopitanun W."/>
            <person name="Yuki M."/>
            <person name="Kudo T."/>
            <person name="Ohkuma M."/>
            <person name="Tanasupawat S."/>
        </authorList>
    </citation>
    <scope>NUCLEOTIDE SEQUENCE [LARGE SCALE GENOMIC DNA]</scope>
    <source>
        <strain evidence="8 9">L46</strain>
    </source>
</reference>
<dbReference type="Pfam" id="PF00931">
    <property type="entry name" value="NB-ARC"/>
    <property type="match status" value="1"/>
</dbReference>
<evidence type="ECO:0000256" key="1">
    <source>
        <dbReference type="ARBA" id="ARBA00005820"/>
    </source>
</evidence>
<dbReference type="SMART" id="SM01043">
    <property type="entry name" value="BTAD"/>
    <property type="match status" value="1"/>
</dbReference>
<dbReference type="SUPFAM" id="SSF46894">
    <property type="entry name" value="C-terminal effector domain of the bipartite response regulators"/>
    <property type="match status" value="1"/>
</dbReference>
<evidence type="ECO:0000259" key="7">
    <source>
        <dbReference type="PROSITE" id="PS51755"/>
    </source>
</evidence>
<evidence type="ECO:0000313" key="8">
    <source>
        <dbReference type="EMBL" id="MBO2437585.1"/>
    </source>
</evidence>
<dbReference type="Gene3D" id="1.10.10.10">
    <property type="entry name" value="Winged helix-like DNA-binding domain superfamily/Winged helix DNA-binding domain"/>
    <property type="match status" value="1"/>
</dbReference>
<evidence type="ECO:0000256" key="6">
    <source>
        <dbReference type="SAM" id="MobiDB-lite"/>
    </source>
</evidence>
<comment type="similarity">
    <text evidence="1">Belongs to the AfsR/DnrI/RedD regulatory family.</text>
</comment>
<evidence type="ECO:0000256" key="2">
    <source>
        <dbReference type="ARBA" id="ARBA00023015"/>
    </source>
</evidence>
<gene>
    <name evidence="8" type="ORF">J4557_08655</name>
</gene>
<dbReference type="PANTHER" id="PTHR35807:SF1">
    <property type="entry name" value="TRANSCRIPTIONAL REGULATOR REDD"/>
    <property type="match status" value="1"/>
</dbReference>
<dbReference type="CDD" id="cd15831">
    <property type="entry name" value="BTAD"/>
    <property type="match status" value="1"/>
</dbReference>
<evidence type="ECO:0000256" key="3">
    <source>
        <dbReference type="ARBA" id="ARBA00023125"/>
    </source>
</evidence>
<dbReference type="EMBL" id="JAGEOK010000005">
    <property type="protein sequence ID" value="MBO2437585.1"/>
    <property type="molecule type" value="Genomic_DNA"/>
</dbReference>
<dbReference type="InterPro" id="IPR002182">
    <property type="entry name" value="NB-ARC"/>
</dbReference>
<evidence type="ECO:0000256" key="5">
    <source>
        <dbReference type="PROSITE-ProRule" id="PRU01091"/>
    </source>
</evidence>